<accession>A0A2H0KM17</accession>
<dbReference type="GO" id="GO:0016757">
    <property type="term" value="F:glycosyltransferase activity"/>
    <property type="evidence" value="ECO:0007669"/>
    <property type="project" value="InterPro"/>
</dbReference>
<sequence>MKVLFYSSYFYPYTSGITTYPFKILSYMVKKHQITVLTFNHKNNRLEEEDINGFNIVRMPYLIKLYKGFISPQSLFFFIKELKKNDSVIINLPNVEGFILTFLAKVFGKKVISIFHCYLGLSNKFYLKIINSITNLIITLQLTLSDKIISYTDDYVSHLPIYKLIRNKTKTILPPILKLPITKTKFEEFKKIKGKKIWIGYAGRISQEKGLEYLIKAISLIRHSGLSRIVVVFAGPYGKDVVGENPYFLKIKKLLEENKINYRFFGNLINGDLGAFYKVIDLLVLPSTNRTEAFGMVQAEAMLTGTPVVASNLPGVRVPIKLTNMGKIVEPKNSELLSKALLEVLNNKSKFTNSKLVKNAQEIFDIKKVYKFYKNLISSEI</sequence>
<proteinExistence type="predicted"/>
<dbReference type="Gene3D" id="3.40.50.2000">
    <property type="entry name" value="Glycogen Phosphorylase B"/>
    <property type="match status" value="2"/>
</dbReference>
<organism evidence="2 3">
    <name type="scientific">Candidatus Roizmanbacteria bacterium CG11_big_fil_rev_8_21_14_0_20_35_14</name>
    <dbReference type="NCBI Taxonomy" id="1974855"/>
    <lineage>
        <taxon>Bacteria</taxon>
        <taxon>Candidatus Roizmaniibacteriota</taxon>
    </lineage>
</organism>
<gene>
    <name evidence="2" type="ORF">COV86_03795</name>
</gene>
<dbReference type="EMBL" id="PCVL01000054">
    <property type="protein sequence ID" value="PIQ72302.1"/>
    <property type="molecule type" value="Genomic_DNA"/>
</dbReference>
<reference evidence="2 3" key="1">
    <citation type="submission" date="2017-09" db="EMBL/GenBank/DDBJ databases">
        <title>Depth-based differentiation of microbial function through sediment-hosted aquifers and enrichment of novel symbionts in the deep terrestrial subsurface.</title>
        <authorList>
            <person name="Probst A.J."/>
            <person name="Ladd B."/>
            <person name="Jarett J.K."/>
            <person name="Geller-Mcgrath D.E."/>
            <person name="Sieber C.M."/>
            <person name="Emerson J.B."/>
            <person name="Anantharaman K."/>
            <person name="Thomas B.C."/>
            <person name="Malmstrom R."/>
            <person name="Stieglmeier M."/>
            <person name="Klingl A."/>
            <person name="Woyke T."/>
            <person name="Ryan C.M."/>
            <person name="Banfield J.F."/>
        </authorList>
    </citation>
    <scope>NUCLEOTIDE SEQUENCE [LARGE SCALE GENOMIC DNA]</scope>
    <source>
        <strain evidence="2">CG11_big_fil_rev_8_21_14_0_20_35_14</strain>
    </source>
</reference>
<dbReference type="Proteomes" id="UP000229570">
    <property type="component" value="Unassembled WGS sequence"/>
</dbReference>
<protein>
    <recommendedName>
        <fullName evidence="1">Glycosyl transferase family 1 domain-containing protein</fullName>
    </recommendedName>
</protein>
<comment type="caution">
    <text evidence="2">The sequence shown here is derived from an EMBL/GenBank/DDBJ whole genome shotgun (WGS) entry which is preliminary data.</text>
</comment>
<dbReference type="InterPro" id="IPR001296">
    <property type="entry name" value="Glyco_trans_1"/>
</dbReference>
<feature type="domain" description="Glycosyl transferase family 1" evidence="1">
    <location>
        <begin position="185"/>
        <end position="361"/>
    </location>
</feature>
<dbReference type="SUPFAM" id="SSF53756">
    <property type="entry name" value="UDP-Glycosyltransferase/glycogen phosphorylase"/>
    <property type="match status" value="1"/>
</dbReference>
<dbReference type="PANTHER" id="PTHR45947:SF3">
    <property type="entry name" value="SULFOQUINOVOSYL TRANSFERASE SQD2"/>
    <property type="match status" value="1"/>
</dbReference>
<name>A0A2H0KM17_9BACT</name>
<evidence type="ECO:0000259" key="1">
    <source>
        <dbReference type="Pfam" id="PF00534"/>
    </source>
</evidence>
<evidence type="ECO:0000313" key="2">
    <source>
        <dbReference type="EMBL" id="PIQ72302.1"/>
    </source>
</evidence>
<dbReference type="AlphaFoldDB" id="A0A2H0KM17"/>
<evidence type="ECO:0000313" key="3">
    <source>
        <dbReference type="Proteomes" id="UP000229570"/>
    </source>
</evidence>
<dbReference type="InterPro" id="IPR050194">
    <property type="entry name" value="Glycosyltransferase_grp1"/>
</dbReference>
<dbReference type="Pfam" id="PF00534">
    <property type="entry name" value="Glycos_transf_1"/>
    <property type="match status" value="1"/>
</dbReference>
<dbReference type="PANTHER" id="PTHR45947">
    <property type="entry name" value="SULFOQUINOVOSYL TRANSFERASE SQD2"/>
    <property type="match status" value="1"/>
</dbReference>
<dbReference type="CDD" id="cd03801">
    <property type="entry name" value="GT4_PimA-like"/>
    <property type="match status" value="1"/>
</dbReference>